<keyword evidence="3" id="KW-1185">Reference proteome</keyword>
<name>A0ABV5WX95_9LACO</name>
<evidence type="ECO:0000313" key="3">
    <source>
        <dbReference type="Proteomes" id="UP001589691"/>
    </source>
</evidence>
<dbReference type="RefSeq" id="WP_137642741.1">
    <property type="nucleotide sequence ID" value="NZ_BJEA01000010.1"/>
</dbReference>
<evidence type="ECO:0000313" key="2">
    <source>
        <dbReference type="EMBL" id="MFB9770308.1"/>
    </source>
</evidence>
<feature type="transmembrane region" description="Helical" evidence="1">
    <location>
        <begin position="95"/>
        <end position="115"/>
    </location>
</feature>
<accession>A0ABV5WX95</accession>
<dbReference type="Proteomes" id="UP001589691">
    <property type="component" value="Unassembled WGS sequence"/>
</dbReference>
<dbReference type="EMBL" id="JBHLZY010000025">
    <property type="protein sequence ID" value="MFB9770308.1"/>
    <property type="molecule type" value="Genomic_DNA"/>
</dbReference>
<keyword evidence="1" id="KW-0472">Membrane</keyword>
<comment type="caution">
    <text evidence="2">The sequence shown here is derived from an EMBL/GenBank/DDBJ whole genome shotgun (WGS) entry which is preliminary data.</text>
</comment>
<keyword evidence="1" id="KW-0812">Transmembrane</keyword>
<protein>
    <recommendedName>
        <fullName evidence="4">Integral membrane protein</fullName>
    </recommendedName>
</protein>
<feature type="transmembrane region" description="Helical" evidence="1">
    <location>
        <begin position="71"/>
        <end position="89"/>
    </location>
</feature>
<keyword evidence="1" id="KW-1133">Transmembrane helix</keyword>
<proteinExistence type="predicted"/>
<evidence type="ECO:0008006" key="4">
    <source>
        <dbReference type="Google" id="ProtNLM"/>
    </source>
</evidence>
<evidence type="ECO:0000256" key="1">
    <source>
        <dbReference type="SAM" id="Phobius"/>
    </source>
</evidence>
<reference evidence="2 3" key="1">
    <citation type="submission" date="2024-09" db="EMBL/GenBank/DDBJ databases">
        <authorList>
            <person name="Sun Q."/>
            <person name="Mori K."/>
        </authorList>
    </citation>
    <scope>NUCLEOTIDE SEQUENCE [LARGE SCALE GENOMIC DNA]</scope>
    <source>
        <strain evidence="2 3">TBRC 4576</strain>
    </source>
</reference>
<organism evidence="2 3">
    <name type="scientific">Lactiplantibacillus modestisalitolerans</name>
    <dbReference type="NCBI Taxonomy" id="1457219"/>
    <lineage>
        <taxon>Bacteria</taxon>
        <taxon>Bacillati</taxon>
        <taxon>Bacillota</taxon>
        <taxon>Bacilli</taxon>
        <taxon>Lactobacillales</taxon>
        <taxon>Lactobacillaceae</taxon>
        <taxon>Lactiplantibacillus</taxon>
    </lineage>
</organism>
<gene>
    <name evidence="2" type="ORF">ACFFLI_10585</name>
</gene>
<sequence length="191" mass="22123">MTFNTDDFLYHFVQDALFNNLIYLLISVISYTIAFAILTKRSKALLQQSKALLKNNVAEPKPDRDSKLERILSFLKYPLILSLLVYLLLRLFLHLNLILPLTYTVQLIFSLMVLLRVSANNQYIHQAYQYSQRPAEQVQAVVRGNLSLANMRSLQVQLKQLCLVLGVINILHILSYFIVFDTIQLDLQFFA</sequence>
<feature type="transmembrane region" description="Helical" evidence="1">
    <location>
        <begin position="20"/>
        <end position="38"/>
    </location>
</feature>
<feature type="transmembrane region" description="Helical" evidence="1">
    <location>
        <begin position="161"/>
        <end position="180"/>
    </location>
</feature>